<evidence type="ECO:0000256" key="1">
    <source>
        <dbReference type="SAM" id="MobiDB-lite"/>
    </source>
</evidence>
<reference evidence="2 3" key="1">
    <citation type="submission" date="2014-10" db="EMBL/GenBank/DDBJ databases">
        <title>Draft genome of the hookworm Ancylostoma caninum.</title>
        <authorList>
            <person name="Mitreva M."/>
        </authorList>
    </citation>
    <scope>NUCLEOTIDE SEQUENCE [LARGE SCALE GENOMIC DNA]</scope>
    <source>
        <strain evidence="2 3">Baltimore</strain>
    </source>
</reference>
<dbReference type="EMBL" id="JOJR01025256">
    <property type="protein sequence ID" value="RCN23658.1"/>
    <property type="molecule type" value="Genomic_DNA"/>
</dbReference>
<feature type="region of interest" description="Disordered" evidence="1">
    <location>
        <begin position="25"/>
        <end position="64"/>
    </location>
</feature>
<comment type="caution">
    <text evidence="2">The sequence shown here is derived from an EMBL/GenBank/DDBJ whole genome shotgun (WGS) entry which is preliminary data.</text>
</comment>
<sequence>MKGRIQEVEGDETSSNEGYIVHHVSESGDSESENEMPSLAVSAPKVRIEELTDQSRDAEGMECD</sequence>
<dbReference type="AlphaFoldDB" id="A0A368EWL1"/>
<evidence type="ECO:0000313" key="3">
    <source>
        <dbReference type="Proteomes" id="UP000252519"/>
    </source>
</evidence>
<feature type="compositionally biased region" description="Basic and acidic residues" evidence="1">
    <location>
        <begin position="46"/>
        <end position="64"/>
    </location>
</feature>
<proteinExistence type="predicted"/>
<keyword evidence="3" id="KW-1185">Reference proteome</keyword>
<organism evidence="2 3">
    <name type="scientific">Ancylostoma caninum</name>
    <name type="common">Dog hookworm</name>
    <dbReference type="NCBI Taxonomy" id="29170"/>
    <lineage>
        <taxon>Eukaryota</taxon>
        <taxon>Metazoa</taxon>
        <taxon>Ecdysozoa</taxon>
        <taxon>Nematoda</taxon>
        <taxon>Chromadorea</taxon>
        <taxon>Rhabditida</taxon>
        <taxon>Rhabditina</taxon>
        <taxon>Rhabditomorpha</taxon>
        <taxon>Strongyloidea</taxon>
        <taxon>Ancylostomatidae</taxon>
        <taxon>Ancylostomatinae</taxon>
        <taxon>Ancylostoma</taxon>
    </lineage>
</organism>
<name>A0A368EWL1_ANCCA</name>
<accession>A0A368EWL1</accession>
<protein>
    <submittedName>
        <fullName evidence="2">Uncharacterized protein</fullName>
    </submittedName>
</protein>
<feature type="region of interest" description="Disordered" evidence="1">
    <location>
        <begin position="1"/>
        <end position="20"/>
    </location>
</feature>
<dbReference type="OrthoDB" id="5840954at2759"/>
<evidence type="ECO:0000313" key="2">
    <source>
        <dbReference type="EMBL" id="RCN23658.1"/>
    </source>
</evidence>
<dbReference type="Proteomes" id="UP000252519">
    <property type="component" value="Unassembled WGS sequence"/>
</dbReference>
<gene>
    <name evidence="2" type="ORF">ANCCAN_30655</name>
</gene>